<accession>A0ABD5QWH6</accession>
<keyword evidence="3" id="KW-1185">Reference proteome</keyword>
<gene>
    <name evidence="2" type="ORF">ACFPJA_17345</name>
</gene>
<keyword evidence="1" id="KW-0472">Membrane</keyword>
<proteinExistence type="predicted"/>
<sequence>MTGTELLLVTGLLSNHFRGSVAVAILAGGVLLRFRRYRAVSAAAVGAVSSTATVVVSVLVVLLGLVALGYWDPPVSEIVGDVLGAGRVLYDLVGEWLVRQTLGRLKEFAA</sequence>
<feature type="transmembrane region" description="Helical" evidence="1">
    <location>
        <begin position="6"/>
        <end position="32"/>
    </location>
</feature>
<keyword evidence="1" id="KW-1133">Transmembrane helix</keyword>
<evidence type="ECO:0000313" key="2">
    <source>
        <dbReference type="EMBL" id="MFC5136476.1"/>
    </source>
</evidence>
<dbReference type="AlphaFoldDB" id="A0ABD5QWH6"/>
<evidence type="ECO:0000256" key="1">
    <source>
        <dbReference type="SAM" id="Phobius"/>
    </source>
</evidence>
<dbReference type="EMBL" id="JBHSKV010000024">
    <property type="protein sequence ID" value="MFC5136476.1"/>
    <property type="molecule type" value="Genomic_DNA"/>
</dbReference>
<name>A0ABD5QWH6_9EURY</name>
<organism evidence="2 3">
    <name type="scientific">Halorubrum glutamatedens</name>
    <dbReference type="NCBI Taxonomy" id="2707018"/>
    <lineage>
        <taxon>Archaea</taxon>
        <taxon>Methanobacteriati</taxon>
        <taxon>Methanobacteriota</taxon>
        <taxon>Stenosarchaea group</taxon>
        <taxon>Halobacteria</taxon>
        <taxon>Halobacteriales</taxon>
        <taxon>Haloferacaceae</taxon>
        <taxon>Halorubrum</taxon>
    </lineage>
</organism>
<reference evidence="2 3" key="1">
    <citation type="journal article" date="2019" name="Int. J. Syst. Evol. Microbiol.">
        <title>The Global Catalogue of Microorganisms (GCM) 10K type strain sequencing project: providing services to taxonomists for standard genome sequencing and annotation.</title>
        <authorList>
            <consortium name="The Broad Institute Genomics Platform"/>
            <consortium name="The Broad Institute Genome Sequencing Center for Infectious Disease"/>
            <person name="Wu L."/>
            <person name="Ma J."/>
        </authorList>
    </citation>
    <scope>NUCLEOTIDE SEQUENCE [LARGE SCALE GENOMIC DNA]</scope>
    <source>
        <strain evidence="2 3">CGMCC 1.16026</strain>
    </source>
</reference>
<dbReference type="Proteomes" id="UP001596145">
    <property type="component" value="Unassembled WGS sequence"/>
</dbReference>
<feature type="transmembrane region" description="Helical" evidence="1">
    <location>
        <begin position="44"/>
        <end position="71"/>
    </location>
</feature>
<evidence type="ECO:0000313" key="3">
    <source>
        <dbReference type="Proteomes" id="UP001596145"/>
    </source>
</evidence>
<protein>
    <submittedName>
        <fullName evidence="2">Uncharacterized protein</fullName>
    </submittedName>
</protein>
<comment type="caution">
    <text evidence="2">The sequence shown here is derived from an EMBL/GenBank/DDBJ whole genome shotgun (WGS) entry which is preliminary data.</text>
</comment>
<dbReference type="RefSeq" id="WP_122104746.1">
    <property type="nucleotide sequence ID" value="NZ_JBHSKV010000024.1"/>
</dbReference>
<keyword evidence="1" id="KW-0812">Transmembrane</keyword>